<accession>A0A3N0ASR2</accession>
<evidence type="ECO:0000313" key="1">
    <source>
        <dbReference type="EMBL" id="RNL37921.1"/>
    </source>
</evidence>
<reference evidence="1 2" key="1">
    <citation type="journal article" date="2019" name="Microbiol. Resour. Announc.">
        <title>Draft Genome Sequences of Type Strains of Gordonibacter faecihominis, Paraeggerthella hongkongensis, Parvibacter caecicola,Slackia equolifaciens, Slackia faecicanis, and Slackia isoflavoniconvertens.</title>
        <authorList>
            <person name="Danylec N."/>
            <person name="Stoll D.A."/>
            <person name="Dotsch A."/>
            <person name="Huch M."/>
        </authorList>
    </citation>
    <scope>NUCLEOTIDE SEQUENCE [LARGE SCALE GENOMIC DNA]</scope>
    <source>
        <strain evidence="1 2">DSM 18785</strain>
    </source>
</reference>
<name>A0A3N0ASR2_9ACTN</name>
<comment type="caution">
    <text evidence="1">The sequence shown here is derived from an EMBL/GenBank/DDBJ whole genome shotgun (WGS) entry which is preliminary data.</text>
</comment>
<proteinExistence type="predicted"/>
<evidence type="ECO:0000313" key="2">
    <source>
        <dbReference type="Proteomes" id="UP000278327"/>
    </source>
</evidence>
<organism evidence="1 2">
    <name type="scientific">Adlercreutzia equolifaciens subsp. celatus DSM 18785</name>
    <dbReference type="NCBI Taxonomy" id="1121021"/>
    <lineage>
        <taxon>Bacteria</taxon>
        <taxon>Bacillati</taxon>
        <taxon>Actinomycetota</taxon>
        <taxon>Coriobacteriia</taxon>
        <taxon>Eggerthellales</taxon>
        <taxon>Eggerthellaceae</taxon>
        <taxon>Adlercreutzia</taxon>
    </lineage>
</organism>
<dbReference type="Proteomes" id="UP000278327">
    <property type="component" value="Unassembled WGS sequence"/>
</dbReference>
<keyword evidence="2" id="KW-1185">Reference proteome</keyword>
<protein>
    <submittedName>
        <fullName evidence="1">Uncharacterized protein</fullName>
    </submittedName>
</protein>
<dbReference type="EMBL" id="QICA01000009">
    <property type="protein sequence ID" value="RNL37921.1"/>
    <property type="molecule type" value="Genomic_DNA"/>
</dbReference>
<dbReference type="AlphaFoldDB" id="A0A3N0ASR2"/>
<gene>
    <name evidence="1" type="ORF">DMP10_06565</name>
</gene>
<sequence>MSGFYRFPAIAASDGFSRLDQFGKLIEEVSEVEAARNVIDIAYDFCDDRDEIEMYRTAYGMELMDVIHAAETALRMEFDDAEVDGLREAVEEKNRERGYYE</sequence>
<dbReference type="RefSeq" id="WP_117284394.1">
    <property type="nucleotide sequence ID" value="NZ_JAMTCE010000006.1"/>
</dbReference>